<dbReference type="CDD" id="cd04163">
    <property type="entry name" value="Era"/>
    <property type="match status" value="1"/>
</dbReference>
<evidence type="ECO:0000313" key="13">
    <source>
        <dbReference type="EMBL" id="SHD77424.1"/>
    </source>
</evidence>
<dbReference type="GO" id="GO:0005525">
    <property type="term" value="F:GTP binding"/>
    <property type="evidence" value="ECO:0007669"/>
    <property type="project" value="UniProtKB-UniRule"/>
</dbReference>
<comment type="similarity">
    <text evidence="1 8 9 10">Belongs to the TRAFAC class TrmE-Era-EngA-EngB-Septin-like GTPase superfamily. Era GTPase family.</text>
</comment>
<keyword evidence="7 8" id="KW-0472">Membrane</keyword>
<feature type="region of interest" description="G1" evidence="9">
    <location>
        <begin position="11"/>
        <end position="18"/>
    </location>
</feature>
<evidence type="ECO:0000256" key="10">
    <source>
        <dbReference type="RuleBase" id="RU003761"/>
    </source>
</evidence>
<feature type="domain" description="Era-type G" evidence="12">
    <location>
        <begin position="3"/>
        <end position="170"/>
    </location>
</feature>
<dbReference type="Gene3D" id="3.40.50.300">
    <property type="entry name" value="P-loop containing nucleotide triphosphate hydrolases"/>
    <property type="match status" value="1"/>
</dbReference>
<feature type="region of interest" description="G4" evidence="9">
    <location>
        <begin position="120"/>
        <end position="123"/>
    </location>
</feature>
<keyword evidence="3 8" id="KW-0690">Ribosome biogenesis</keyword>
<proteinExistence type="inferred from homology"/>
<dbReference type="PANTHER" id="PTHR42698">
    <property type="entry name" value="GTPASE ERA"/>
    <property type="match status" value="1"/>
</dbReference>
<feature type="binding site" evidence="8">
    <location>
        <begin position="58"/>
        <end position="62"/>
    </location>
    <ligand>
        <name>GTP</name>
        <dbReference type="ChEBI" id="CHEBI:37565"/>
    </ligand>
</feature>
<dbReference type="PROSITE" id="PS51713">
    <property type="entry name" value="G_ERA"/>
    <property type="match status" value="1"/>
</dbReference>
<comment type="subunit">
    <text evidence="8">Monomer.</text>
</comment>
<keyword evidence="6 8" id="KW-0342">GTP-binding</keyword>
<feature type="binding site" evidence="8">
    <location>
        <begin position="120"/>
        <end position="123"/>
    </location>
    <ligand>
        <name>GTP</name>
        <dbReference type="ChEBI" id="CHEBI:37565"/>
    </ligand>
</feature>
<evidence type="ECO:0000256" key="2">
    <source>
        <dbReference type="ARBA" id="ARBA00020484"/>
    </source>
</evidence>
<dbReference type="InterPro" id="IPR030388">
    <property type="entry name" value="G_ERA_dom"/>
</dbReference>
<dbReference type="GO" id="GO:0043024">
    <property type="term" value="F:ribosomal small subunit binding"/>
    <property type="evidence" value="ECO:0007669"/>
    <property type="project" value="TreeGrafter"/>
</dbReference>
<feature type="binding site" evidence="8">
    <location>
        <begin position="11"/>
        <end position="18"/>
    </location>
    <ligand>
        <name>GTP</name>
        <dbReference type="ChEBI" id="CHEBI:37565"/>
    </ligand>
</feature>
<dbReference type="SUPFAM" id="SSF54814">
    <property type="entry name" value="Prokaryotic type KH domain (KH-domain type II)"/>
    <property type="match status" value="1"/>
</dbReference>
<dbReference type="PANTHER" id="PTHR42698:SF1">
    <property type="entry name" value="GTPASE ERA, MITOCHONDRIAL"/>
    <property type="match status" value="1"/>
</dbReference>
<dbReference type="InterPro" id="IPR027417">
    <property type="entry name" value="P-loop_NTPase"/>
</dbReference>
<dbReference type="GO" id="GO:0005829">
    <property type="term" value="C:cytosol"/>
    <property type="evidence" value="ECO:0007669"/>
    <property type="project" value="TreeGrafter"/>
</dbReference>
<feature type="region of interest" description="G2" evidence="9">
    <location>
        <begin position="37"/>
        <end position="41"/>
    </location>
</feature>
<dbReference type="FunFam" id="3.30.300.20:FF:000003">
    <property type="entry name" value="GTPase Era"/>
    <property type="match status" value="1"/>
</dbReference>
<comment type="function">
    <text evidence="8">An essential GTPase that binds both GDP and GTP, with rapid nucleotide exchange. Plays a role in 16S rRNA processing and 30S ribosomal subunit biogenesis and possibly also in cell cycle regulation and energy metabolism.</text>
</comment>
<dbReference type="Gene3D" id="3.30.300.20">
    <property type="match status" value="1"/>
</dbReference>
<dbReference type="GO" id="GO:0000028">
    <property type="term" value="P:ribosomal small subunit assembly"/>
    <property type="evidence" value="ECO:0007669"/>
    <property type="project" value="TreeGrafter"/>
</dbReference>
<dbReference type="NCBIfam" id="NF000908">
    <property type="entry name" value="PRK00089.1"/>
    <property type="match status" value="1"/>
</dbReference>
<dbReference type="InterPro" id="IPR005662">
    <property type="entry name" value="GTPase_Era-like"/>
</dbReference>
<dbReference type="GO" id="GO:0003924">
    <property type="term" value="F:GTPase activity"/>
    <property type="evidence" value="ECO:0007669"/>
    <property type="project" value="UniProtKB-UniRule"/>
</dbReference>
<dbReference type="NCBIfam" id="TIGR00436">
    <property type="entry name" value="era"/>
    <property type="match status" value="1"/>
</dbReference>
<keyword evidence="8" id="KW-0963">Cytoplasm</keyword>
<evidence type="ECO:0000256" key="6">
    <source>
        <dbReference type="ARBA" id="ARBA00023134"/>
    </source>
</evidence>
<dbReference type="PROSITE" id="PS50823">
    <property type="entry name" value="KH_TYPE_2"/>
    <property type="match status" value="1"/>
</dbReference>
<dbReference type="FunFam" id="3.40.50.300:FF:000094">
    <property type="entry name" value="GTPase Era"/>
    <property type="match status" value="1"/>
</dbReference>
<dbReference type="InterPro" id="IPR004044">
    <property type="entry name" value="KH_dom_type_2"/>
</dbReference>
<dbReference type="OrthoDB" id="9805918at2"/>
<evidence type="ECO:0000259" key="12">
    <source>
        <dbReference type="PROSITE" id="PS51713"/>
    </source>
</evidence>
<evidence type="ECO:0000256" key="4">
    <source>
        <dbReference type="ARBA" id="ARBA00022741"/>
    </source>
</evidence>
<organism evidence="13 14">
    <name type="scientific">[Clostridium] ultunense Esp</name>
    <dbReference type="NCBI Taxonomy" id="1288971"/>
    <lineage>
        <taxon>Bacteria</taxon>
        <taxon>Bacillati</taxon>
        <taxon>Bacillota</taxon>
        <taxon>Tissierellia</taxon>
        <taxon>Tissierellales</taxon>
        <taxon>Tepidimicrobiaceae</taxon>
        <taxon>Schnuerera</taxon>
    </lineage>
</organism>
<feature type="region of interest" description="G3" evidence="9">
    <location>
        <begin position="58"/>
        <end position="61"/>
    </location>
</feature>
<dbReference type="GO" id="GO:0005886">
    <property type="term" value="C:plasma membrane"/>
    <property type="evidence" value="ECO:0007669"/>
    <property type="project" value="UniProtKB-SubCell"/>
</dbReference>
<comment type="subcellular location">
    <subcellularLocation>
        <location evidence="8">Cytoplasm</location>
    </subcellularLocation>
    <subcellularLocation>
        <location evidence="8">Cell membrane</location>
        <topology evidence="8">Peripheral membrane protein</topology>
    </subcellularLocation>
</comment>
<keyword evidence="14" id="KW-1185">Reference proteome</keyword>
<dbReference type="Pfam" id="PF01926">
    <property type="entry name" value="MMR_HSR1"/>
    <property type="match status" value="1"/>
</dbReference>
<dbReference type="SUPFAM" id="SSF52540">
    <property type="entry name" value="P-loop containing nucleoside triphosphate hydrolases"/>
    <property type="match status" value="1"/>
</dbReference>
<dbReference type="EMBL" id="LT669839">
    <property type="protein sequence ID" value="SHD77424.1"/>
    <property type="molecule type" value="Genomic_DNA"/>
</dbReference>
<keyword evidence="4 8" id="KW-0547">Nucleotide-binding</keyword>
<evidence type="ECO:0000313" key="14">
    <source>
        <dbReference type="Proteomes" id="UP000245423"/>
    </source>
</evidence>
<dbReference type="HAMAP" id="MF_00367">
    <property type="entry name" value="GTPase_Era"/>
    <property type="match status" value="1"/>
</dbReference>
<sequence length="294" mass="33925">MYKSGFVTVIGRPNVGKSTLLNYIIGEKISIISDKPQTTRNKIQLVYTEPEFQIVFLDTPGIQMPKNKLGEYMLKISRETLEEVDIVTFMVDESLETGKLDSYILEELKGLRTPVILLINKIDKISKEETNQLILRYKEMNMFEEIIPISAIDGENINAYIDSIKELLPEGPQYFPEDMITDQPEKFIISEIIREKALENLQEEVPHGIFVSIEEIKEREGKELIDVHATIYCERESHKGIIIGKGGRMLKSIGKNARIDLEKLLGSQVNLQLWVKVEKNWREKEGKVRYFGYK</sequence>
<keyword evidence="5 8" id="KW-0694">RNA-binding</keyword>
<evidence type="ECO:0000256" key="5">
    <source>
        <dbReference type="ARBA" id="ARBA00022884"/>
    </source>
</evidence>
<dbReference type="RefSeq" id="WP_025641476.1">
    <property type="nucleotide sequence ID" value="NZ_LT669839.1"/>
</dbReference>
<dbReference type="Pfam" id="PF07650">
    <property type="entry name" value="KH_2"/>
    <property type="match status" value="1"/>
</dbReference>
<protein>
    <recommendedName>
        <fullName evidence="2 8">GTPase Era</fullName>
    </recommendedName>
</protein>
<dbReference type="InterPro" id="IPR006073">
    <property type="entry name" value="GTP-bd"/>
</dbReference>
<name>A0A1M4PPM4_9FIRM</name>
<evidence type="ECO:0000256" key="8">
    <source>
        <dbReference type="HAMAP-Rule" id="MF_00367"/>
    </source>
</evidence>
<evidence type="ECO:0000256" key="7">
    <source>
        <dbReference type="ARBA" id="ARBA00023136"/>
    </source>
</evidence>
<dbReference type="Proteomes" id="UP000245423">
    <property type="component" value="Chromosome 1"/>
</dbReference>
<evidence type="ECO:0000256" key="9">
    <source>
        <dbReference type="PROSITE-ProRule" id="PRU01050"/>
    </source>
</evidence>
<reference evidence="13 14" key="1">
    <citation type="submission" date="2016-11" db="EMBL/GenBank/DDBJ databases">
        <authorList>
            <person name="Manzoor S."/>
        </authorList>
    </citation>
    <scope>NUCLEOTIDE SEQUENCE [LARGE SCALE GENOMIC DNA]</scope>
    <source>
        <strain evidence="13">Clostridium ultunense strain Esp</strain>
    </source>
</reference>
<evidence type="ECO:0000256" key="1">
    <source>
        <dbReference type="ARBA" id="ARBA00007921"/>
    </source>
</evidence>
<dbReference type="AlphaFoldDB" id="A0A1M4PPM4"/>
<evidence type="ECO:0000259" key="11">
    <source>
        <dbReference type="PROSITE" id="PS50823"/>
    </source>
</evidence>
<accession>A0A1M4PPM4</accession>
<dbReference type="InterPro" id="IPR015946">
    <property type="entry name" value="KH_dom-like_a/b"/>
</dbReference>
<keyword evidence="8" id="KW-0699">rRNA-binding</keyword>
<feature type="domain" description="KH type-2" evidence="11">
    <location>
        <begin position="193"/>
        <end position="279"/>
    </location>
</feature>
<dbReference type="CDD" id="cd22534">
    <property type="entry name" value="KH-II_Era"/>
    <property type="match status" value="1"/>
</dbReference>
<evidence type="ECO:0000256" key="3">
    <source>
        <dbReference type="ARBA" id="ARBA00022517"/>
    </source>
</evidence>
<dbReference type="NCBIfam" id="TIGR00231">
    <property type="entry name" value="small_GTP"/>
    <property type="match status" value="1"/>
</dbReference>
<dbReference type="InterPro" id="IPR009019">
    <property type="entry name" value="KH_sf_prok-type"/>
</dbReference>
<gene>
    <name evidence="8 13" type="primary">era</name>
    <name evidence="13" type="ORF">CUESP1_2067</name>
</gene>
<dbReference type="GO" id="GO:0070181">
    <property type="term" value="F:small ribosomal subunit rRNA binding"/>
    <property type="evidence" value="ECO:0007669"/>
    <property type="project" value="UniProtKB-UniRule"/>
</dbReference>
<feature type="region of interest" description="G5" evidence="9">
    <location>
        <begin position="149"/>
        <end position="151"/>
    </location>
</feature>
<dbReference type="InterPro" id="IPR005225">
    <property type="entry name" value="Small_GTP-bd"/>
</dbReference>
<keyword evidence="8" id="KW-1003">Cell membrane</keyword>